<feature type="region of interest" description="Disordered" evidence="1">
    <location>
        <begin position="1"/>
        <end position="31"/>
    </location>
</feature>
<feature type="compositionally biased region" description="Polar residues" evidence="1">
    <location>
        <begin position="9"/>
        <end position="19"/>
    </location>
</feature>
<protein>
    <submittedName>
        <fullName evidence="2">Uncharacterized protein</fullName>
    </submittedName>
</protein>
<proteinExistence type="predicted"/>
<dbReference type="AlphaFoldDB" id="J9ATM2"/>
<dbReference type="EMBL" id="ADBV01007330">
    <property type="protein sequence ID" value="EJW77805.1"/>
    <property type="molecule type" value="Genomic_DNA"/>
</dbReference>
<sequence>MVPNPGDSPESTSLTSQSKRGNRLDERMDVDGWEEEKMNEAKHLKLISDELRAKGCPLFGGKYCDRLPKDIREKAGALEARLDSLISGSVASPFKSDTRDELRLLIAQGLTTTAFKDKMKKYDFSLKCNAVWSADAIAYRCNTCAFSPCIICLFLKTDYWLFNENNGFSSLGSDM</sequence>
<gene>
    <name evidence="2" type="ORF">WUBG_11287</name>
</gene>
<organism evidence="2 3">
    <name type="scientific">Wuchereria bancrofti</name>
    <dbReference type="NCBI Taxonomy" id="6293"/>
    <lineage>
        <taxon>Eukaryota</taxon>
        <taxon>Metazoa</taxon>
        <taxon>Ecdysozoa</taxon>
        <taxon>Nematoda</taxon>
        <taxon>Chromadorea</taxon>
        <taxon>Rhabditida</taxon>
        <taxon>Spirurina</taxon>
        <taxon>Spiruromorpha</taxon>
        <taxon>Filarioidea</taxon>
        <taxon>Onchocercidae</taxon>
        <taxon>Wuchereria</taxon>
    </lineage>
</organism>
<dbReference type="Proteomes" id="UP000004810">
    <property type="component" value="Unassembled WGS sequence"/>
</dbReference>
<evidence type="ECO:0000313" key="2">
    <source>
        <dbReference type="EMBL" id="EJW77805.1"/>
    </source>
</evidence>
<evidence type="ECO:0000313" key="3">
    <source>
        <dbReference type="Proteomes" id="UP000004810"/>
    </source>
</evidence>
<comment type="caution">
    <text evidence="2">The sequence shown here is derived from an EMBL/GenBank/DDBJ whole genome shotgun (WGS) entry which is preliminary data.</text>
</comment>
<accession>J9ATM2</accession>
<reference evidence="3" key="1">
    <citation type="submission" date="2012-08" db="EMBL/GenBank/DDBJ databases">
        <title>The Genome Sequence of Wuchereria bancrofti.</title>
        <authorList>
            <person name="Nutman T.B."/>
            <person name="Fink D.L."/>
            <person name="Russ C."/>
            <person name="Young S."/>
            <person name="Zeng Q."/>
            <person name="Koehrsen M."/>
            <person name="Alvarado L."/>
            <person name="Berlin A."/>
            <person name="Chapman S.B."/>
            <person name="Chen Z."/>
            <person name="Freedman E."/>
            <person name="Gellesch M."/>
            <person name="Goldberg J."/>
            <person name="Griggs A."/>
            <person name="Gujja S."/>
            <person name="Heilman E.R."/>
            <person name="Heiman D."/>
            <person name="Hepburn T."/>
            <person name="Howarth C."/>
            <person name="Jen D."/>
            <person name="Larson L."/>
            <person name="Lewis B."/>
            <person name="Mehta T."/>
            <person name="Park D."/>
            <person name="Pearson M."/>
            <person name="Roberts A."/>
            <person name="Saif S."/>
            <person name="Shea T."/>
            <person name="Shenoy N."/>
            <person name="Sisk P."/>
            <person name="Stolte C."/>
            <person name="Sykes S."/>
            <person name="Walk T."/>
            <person name="White J."/>
            <person name="Yandava C."/>
            <person name="Haas B."/>
            <person name="Henn M.R."/>
            <person name="Nusbaum C."/>
            <person name="Birren B."/>
        </authorList>
    </citation>
    <scope>NUCLEOTIDE SEQUENCE [LARGE SCALE GENOMIC DNA]</scope>
    <source>
        <strain evidence="3">NA</strain>
    </source>
</reference>
<name>J9ATM2_WUCBA</name>
<feature type="compositionally biased region" description="Basic and acidic residues" evidence="1">
    <location>
        <begin position="22"/>
        <end position="31"/>
    </location>
</feature>
<evidence type="ECO:0000256" key="1">
    <source>
        <dbReference type="SAM" id="MobiDB-lite"/>
    </source>
</evidence>